<dbReference type="InterPro" id="IPR058031">
    <property type="entry name" value="AAA_lid_NorR"/>
</dbReference>
<dbReference type="CDD" id="cd00009">
    <property type="entry name" value="AAA"/>
    <property type="match status" value="1"/>
</dbReference>
<dbReference type="EMBL" id="JAFBEB010000009">
    <property type="protein sequence ID" value="MBM7591131.1"/>
    <property type="molecule type" value="Genomic_DNA"/>
</dbReference>
<dbReference type="InterPro" id="IPR003593">
    <property type="entry name" value="AAA+_ATPase"/>
</dbReference>
<keyword evidence="4" id="KW-0238">DNA-binding</keyword>
<reference evidence="7" key="1">
    <citation type="submission" date="2021-01" db="EMBL/GenBank/DDBJ databases">
        <title>Genomic Encyclopedia of Type Strains, Phase IV (KMG-IV): sequencing the most valuable type-strain genomes for metagenomic binning, comparative biology and taxonomic classification.</title>
        <authorList>
            <person name="Goeker M."/>
        </authorList>
    </citation>
    <scope>NUCLEOTIDE SEQUENCE</scope>
    <source>
        <strain evidence="7">DSM 25523</strain>
    </source>
</reference>
<dbReference type="Pfam" id="PF01590">
    <property type="entry name" value="GAF"/>
    <property type="match status" value="1"/>
</dbReference>
<evidence type="ECO:0000256" key="1">
    <source>
        <dbReference type="ARBA" id="ARBA00022741"/>
    </source>
</evidence>
<evidence type="ECO:0000256" key="2">
    <source>
        <dbReference type="ARBA" id="ARBA00022840"/>
    </source>
</evidence>
<name>A0A938Y0J5_9BACL</name>
<protein>
    <submittedName>
        <fullName evidence="7">Transcriptional regulator of acetoin/glycerol metabolism</fullName>
    </submittedName>
</protein>
<dbReference type="GO" id="GO:0043565">
    <property type="term" value="F:sequence-specific DNA binding"/>
    <property type="evidence" value="ECO:0007669"/>
    <property type="project" value="InterPro"/>
</dbReference>
<feature type="domain" description="Sigma-54 factor interaction" evidence="6">
    <location>
        <begin position="312"/>
        <end position="537"/>
    </location>
</feature>
<dbReference type="PROSITE" id="PS50045">
    <property type="entry name" value="SIGMA54_INTERACT_4"/>
    <property type="match status" value="1"/>
</dbReference>
<accession>A0A938Y0J5</accession>
<dbReference type="Proteomes" id="UP000717624">
    <property type="component" value="Unassembled WGS sequence"/>
</dbReference>
<dbReference type="PROSITE" id="PS00688">
    <property type="entry name" value="SIGMA54_INTERACT_3"/>
    <property type="match status" value="1"/>
</dbReference>
<dbReference type="Gene3D" id="1.10.10.60">
    <property type="entry name" value="Homeodomain-like"/>
    <property type="match status" value="1"/>
</dbReference>
<dbReference type="Gene3D" id="3.30.450.40">
    <property type="match status" value="1"/>
</dbReference>
<comment type="caution">
    <text evidence="7">The sequence shown here is derived from an EMBL/GenBank/DDBJ whole genome shotgun (WGS) entry which is preliminary data.</text>
</comment>
<keyword evidence="3" id="KW-0805">Transcription regulation</keyword>
<evidence type="ECO:0000256" key="3">
    <source>
        <dbReference type="ARBA" id="ARBA00023015"/>
    </source>
</evidence>
<dbReference type="InterPro" id="IPR002197">
    <property type="entry name" value="HTH_Fis"/>
</dbReference>
<organism evidence="7 8">
    <name type="scientific">Brevibacillus fulvus</name>
    <dbReference type="NCBI Taxonomy" id="1125967"/>
    <lineage>
        <taxon>Bacteria</taxon>
        <taxon>Bacillati</taxon>
        <taxon>Bacillota</taxon>
        <taxon>Bacilli</taxon>
        <taxon>Bacillales</taxon>
        <taxon>Paenibacillaceae</taxon>
        <taxon>Brevibacillus</taxon>
    </lineage>
</organism>
<proteinExistence type="predicted"/>
<dbReference type="RefSeq" id="WP_275581957.1">
    <property type="nucleotide sequence ID" value="NZ_BAABIN010000014.1"/>
</dbReference>
<dbReference type="GO" id="GO:0006355">
    <property type="term" value="P:regulation of DNA-templated transcription"/>
    <property type="evidence" value="ECO:0007669"/>
    <property type="project" value="InterPro"/>
</dbReference>
<dbReference type="AlphaFoldDB" id="A0A938Y0J5"/>
<dbReference type="PROSITE" id="PS00675">
    <property type="entry name" value="SIGMA54_INTERACT_1"/>
    <property type="match status" value="1"/>
</dbReference>
<dbReference type="SMART" id="SM00382">
    <property type="entry name" value="AAA"/>
    <property type="match status" value="1"/>
</dbReference>
<dbReference type="SUPFAM" id="SSF52540">
    <property type="entry name" value="P-loop containing nucleoside triphosphate hydrolases"/>
    <property type="match status" value="1"/>
</dbReference>
<dbReference type="InterPro" id="IPR025943">
    <property type="entry name" value="Sigma_54_int_dom_ATP-bd_2"/>
</dbReference>
<dbReference type="PRINTS" id="PR01590">
    <property type="entry name" value="HTHFIS"/>
</dbReference>
<sequence>MLNETLSASMWKRFVQEGVLDSTRMNKRISESWIRCKQAVVNPYSGTGRSVLSGKAFDSQKQKSRQWLELTLPHVRKLTSFIEDTGMLALLIDPEGYVLSMNGQSPVLQRAREINFVEGVRWTEEEVGTNAIGTALYAGEPVMVIGTEHYSVASHHWSCSASPIRDEQGQLLGIVDLSCPIERTHPYMLAIVSTLAYTVEQEWKRRRQQDELELIRTAWEQLETVFPGVIVNERQQIVLANKAVREKTAPSSGRWTYPDFLREYGYAERQRTPVYSRQHGGLLGYAIMLSEPSRRSLLPASFSAQPIRFGGETGVSSVFRQVLQQIERISRRSINVFLKGESGTGKELVARAIHDNSPCNNGPFIAVNCGAIPKELIESELFGYAEGAFTGARRHGYKGKLVQANGGTLFLDEIGEIPPQMQVALLRVLQERKVTPIGSSAEIPVQLRIISATHRDMSQMVKEGTFREDLFYRLHVYPLSIPPLRERKEDIPHLVRYYCQKNNLDVPMFPELIDQFMHYDWPGNVRELFNVLERLSVMTEEEIPLLLPELFGGDFGLLAATAATTEWDGRSSSREESWSYREQLEKQSIVQALHKTNGSASAAAKLLGIPRSTFYRKLQKYRL</sequence>
<dbReference type="InterPro" id="IPR029016">
    <property type="entry name" value="GAF-like_dom_sf"/>
</dbReference>
<keyword evidence="5" id="KW-0804">Transcription</keyword>
<dbReference type="InterPro" id="IPR003018">
    <property type="entry name" value="GAF"/>
</dbReference>
<dbReference type="InterPro" id="IPR002078">
    <property type="entry name" value="Sigma_54_int"/>
</dbReference>
<dbReference type="FunFam" id="3.40.50.300:FF:000006">
    <property type="entry name" value="DNA-binding transcriptional regulator NtrC"/>
    <property type="match status" value="1"/>
</dbReference>
<dbReference type="Gene3D" id="3.40.50.300">
    <property type="entry name" value="P-loop containing nucleotide triphosphate hydrolases"/>
    <property type="match status" value="1"/>
</dbReference>
<dbReference type="PANTHER" id="PTHR32071">
    <property type="entry name" value="TRANSCRIPTIONAL REGULATORY PROTEIN"/>
    <property type="match status" value="1"/>
</dbReference>
<dbReference type="GO" id="GO:0005524">
    <property type="term" value="F:ATP binding"/>
    <property type="evidence" value="ECO:0007669"/>
    <property type="project" value="UniProtKB-KW"/>
</dbReference>
<evidence type="ECO:0000256" key="5">
    <source>
        <dbReference type="ARBA" id="ARBA00023163"/>
    </source>
</evidence>
<dbReference type="Pfam" id="PF00158">
    <property type="entry name" value="Sigma54_activat"/>
    <property type="match status" value="1"/>
</dbReference>
<dbReference type="InterPro" id="IPR009057">
    <property type="entry name" value="Homeodomain-like_sf"/>
</dbReference>
<dbReference type="Gene3D" id="1.10.8.60">
    <property type="match status" value="1"/>
</dbReference>
<evidence type="ECO:0000259" key="6">
    <source>
        <dbReference type="PROSITE" id="PS50045"/>
    </source>
</evidence>
<evidence type="ECO:0000256" key="4">
    <source>
        <dbReference type="ARBA" id="ARBA00023125"/>
    </source>
</evidence>
<dbReference type="SUPFAM" id="SSF46689">
    <property type="entry name" value="Homeodomain-like"/>
    <property type="match status" value="1"/>
</dbReference>
<dbReference type="PROSITE" id="PS00676">
    <property type="entry name" value="SIGMA54_INTERACT_2"/>
    <property type="match status" value="1"/>
</dbReference>
<evidence type="ECO:0000313" key="8">
    <source>
        <dbReference type="Proteomes" id="UP000717624"/>
    </source>
</evidence>
<dbReference type="PANTHER" id="PTHR32071:SF101">
    <property type="entry name" value="ACETOIN DEHYDROGENASE OPERON TRANSCRIPTIONAL ACTIVATOR ACOR"/>
    <property type="match status" value="1"/>
</dbReference>
<dbReference type="InterPro" id="IPR025944">
    <property type="entry name" value="Sigma_54_int_dom_CS"/>
</dbReference>
<gene>
    <name evidence="7" type="ORF">JOD01_002757</name>
</gene>
<keyword evidence="1" id="KW-0547">Nucleotide-binding</keyword>
<dbReference type="InterPro" id="IPR027417">
    <property type="entry name" value="P-loop_NTPase"/>
</dbReference>
<dbReference type="InterPro" id="IPR025662">
    <property type="entry name" value="Sigma_54_int_dom_ATP-bd_1"/>
</dbReference>
<keyword evidence="8" id="KW-1185">Reference proteome</keyword>
<dbReference type="Pfam" id="PF25601">
    <property type="entry name" value="AAA_lid_14"/>
    <property type="match status" value="1"/>
</dbReference>
<dbReference type="Pfam" id="PF02954">
    <property type="entry name" value="HTH_8"/>
    <property type="match status" value="1"/>
</dbReference>
<evidence type="ECO:0000313" key="7">
    <source>
        <dbReference type="EMBL" id="MBM7591131.1"/>
    </source>
</evidence>
<keyword evidence="2" id="KW-0067">ATP-binding</keyword>